<feature type="compositionally biased region" description="Pro residues" evidence="1">
    <location>
        <begin position="379"/>
        <end position="389"/>
    </location>
</feature>
<dbReference type="Proteomes" id="UP001302126">
    <property type="component" value="Unassembled WGS sequence"/>
</dbReference>
<feature type="compositionally biased region" description="Polar residues" evidence="1">
    <location>
        <begin position="810"/>
        <end position="822"/>
    </location>
</feature>
<evidence type="ECO:0000256" key="1">
    <source>
        <dbReference type="SAM" id="MobiDB-lite"/>
    </source>
</evidence>
<organism evidence="2 3">
    <name type="scientific">Podospora australis</name>
    <dbReference type="NCBI Taxonomy" id="1536484"/>
    <lineage>
        <taxon>Eukaryota</taxon>
        <taxon>Fungi</taxon>
        <taxon>Dikarya</taxon>
        <taxon>Ascomycota</taxon>
        <taxon>Pezizomycotina</taxon>
        <taxon>Sordariomycetes</taxon>
        <taxon>Sordariomycetidae</taxon>
        <taxon>Sordariales</taxon>
        <taxon>Podosporaceae</taxon>
        <taxon>Podospora</taxon>
    </lineage>
</organism>
<feature type="region of interest" description="Disordered" evidence="1">
    <location>
        <begin position="267"/>
        <end position="315"/>
    </location>
</feature>
<reference evidence="2" key="2">
    <citation type="submission" date="2023-05" db="EMBL/GenBank/DDBJ databases">
        <authorList>
            <consortium name="Lawrence Berkeley National Laboratory"/>
            <person name="Steindorff A."/>
            <person name="Hensen N."/>
            <person name="Bonometti L."/>
            <person name="Westerberg I."/>
            <person name="Brannstrom I.O."/>
            <person name="Guillou S."/>
            <person name="Cros-Aarteil S."/>
            <person name="Calhoun S."/>
            <person name="Haridas S."/>
            <person name="Kuo A."/>
            <person name="Mondo S."/>
            <person name="Pangilinan J."/>
            <person name="Riley R."/>
            <person name="Labutti K."/>
            <person name="Andreopoulos B."/>
            <person name="Lipzen A."/>
            <person name="Chen C."/>
            <person name="Yanf M."/>
            <person name="Daum C."/>
            <person name="Ng V."/>
            <person name="Clum A."/>
            <person name="Ohm R."/>
            <person name="Martin F."/>
            <person name="Silar P."/>
            <person name="Natvig D."/>
            <person name="Lalanne C."/>
            <person name="Gautier V."/>
            <person name="Ament-Velasquez S.L."/>
            <person name="Kruys A."/>
            <person name="Hutchinson M.I."/>
            <person name="Powell A.J."/>
            <person name="Barry K."/>
            <person name="Miller A.N."/>
            <person name="Grigoriev I.V."/>
            <person name="Debuchy R."/>
            <person name="Gladieux P."/>
            <person name="Thoren M.H."/>
            <person name="Johannesson H."/>
        </authorList>
    </citation>
    <scope>NUCLEOTIDE SEQUENCE</scope>
    <source>
        <strain evidence="2">PSN309</strain>
    </source>
</reference>
<feature type="compositionally biased region" description="Basic residues" evidence="1">
    <location>
        <begin position="631"/>
        <end position="643"/>
    </location>
</feature>
<feature type="compositionally biased region" description="Polar residues" evidence="1">
    <location>
        <begin position="645"/>
        <end position="659"/>
    </location>
</feature>
<feature type="compositionally biased region" description="Polar residues" evidence="1">
    <location>
        <begin position="411"/>
        <end position="433"/>
    </location>
</feature>
<feature type="compositionally biased region" description="Pro residues" evidence="1">
    <location>
        <begin position="446"/>
        <end position="461"/>
    </location>
</feature>
<evidence type="ECO:0000313" key="3">
    <source>
        <dbReference type="Proteomes" id="UP001302126"/>
    </source>
</evidence>
<dbReference type="EMBL" id="MU864378">
    <property type="protein sequence ID" value="KAK4189242.1"/>
    <property type="molecule type" value="Genomic_DNA"/>
</dbReference>
<dbReference type="AlphaFoldDB" id="A0AAN6WZC6"/>
<feature type="region of interest" description="Disordered" evidence="1">
    <location>
        <begin position="356"/>
        <end position="396"/>
    </location>
</feature>
<gene>
    <name evidence="2" type="ORF">QBC35DRAFT_494155</name>
</gene>
<reference evidence="2" key="1">
    <citation type="journal article" date="2023" name="Mol. Phylogenet. Evol.">
        <title>Genome-scale phylogeny and comparative genomics of the fungal order Sordariales.</title>
        <authorList>
            <person name="Hensen N."/>
            <person name="Bonometti L."/>
            <person name="Westerberg I."/>
            <person name="Brannstrom I.O."/>
            <person name="Guillou S."/>
            <person name="Cros-Aarteil S."/>
            <person name="Calhoun S."/>
            <person name="Haridas S."/>
            <person name="Kuo A."/>
            <person name="Mondo S."/>
            <person name="Pangilinan J."/>
            <person name="Riley R."/>
            <person name="LaButti K."/>
            <person name="Andreopoulos B."/>
            <person name="Lipzen A."/>
            <person name="Chen C."/>
            <person name="Yan M."/>
            <person name="Daum C."/>
            <person name="Ng V."/>
            <person name="Clum A."/>
            <person name="Steindorff A."/>
            <person name="Ohm R.A."/>
            <person name="Martin F."/>
            <person name="Silar P."/>
            <person name="Natvig D.O."/>
            <person name="Lalanne C."/>
            <person name="Gautier V."/>
            <person name="Ament-Velasquez S.L."/>
            <person name="Kruys A."/>
            <person name="Hutchinson M.I."/>
            <person name="Powell A.J."/>
            <person name="Barry K."/>
            <person name="Miller A.N."/>
            <person name="Grigoriev I.V."/>
            <person name="Debuchy R."/>
            <person name="Gladieux P."/>
            <person name="Hiltunen Thoren M."/>
            <person name="Johannesson H."/>
        </authorList>
    </citation>
    <scope>NUCLEOTIDE SEQUENCE</scope>
    <source>
        <strain evidence="2">PSN309</strain>
    </source>
</reference>
<protein>
    <submittedName>
        <fullName evidence="2">Uncharacterized protein</fullName>
    </submittedName>
</protein>
<sequence length="853" mass="94452">MPLSRGLNGIRVQRETVIVVEDARELSERRTGSPTTTISSARPHEMDGELKEHYTRPKTFRRLSDASSILTDIFRPETSEEMLRRKIKRANDRDTSRALIDFLRNTTPPPHNYMSFPDSFESKPKSKTQKRFRQFWSCSFFQSSKRNKKDEPGPTITPITVRLPKTTVVERTTGGHRHMAISIPAEYDYAHIPDEWQITPSREFSHSPVSPVASPRNLPFAVLTLPGEERRSAESHAHSLATECTTATCDSDCFKFDDGMFSLLPSPESPMLPASRAGVHPVAEPSARGRNQKAEPARSRSPSRSQLAGASVGSQFPSLSLPPELTLLVPKGSLSGLLSVKSDGCSDNRKKEELVVSSGCAAPRNPPPCPSHTKMASMFPPPDPPPPQREPTAKPSCTFHITPVMTVIDVQPSSGSTTPHLRPQRSLTTQASKTYLPPEVQVTEPAPLPQRSKPPPPPPRSPRVRHKPDLADIRSTASVERLLRTRRSRAGSGFDPSTTLATKPSMTTISRSSASHSSHFHASRSASHQDLLRRYQELRSGRDRDLQEILHRLDQLELNHDRWLAAMIPLVETLTKRLLACPSSSTSPQRVTSPSASSATSLFSSYATLRSQRSRTNETDSDATPRPIPGAHHRRHGYGHHQQRCSQPHPSPSAKQQQSIDSFDWGKTLSHQQKRPKSARAHYPSLNHSISNLTTDSESSAWDPRTTSSLLASAGLGTREIATDRLPSRHGLLNSSEPPPSQGDQSLLGDGGAESGKAFAERQHRMEQLQQAGQFQRRPRTRKGQRVQWQDDDGASSHGRSRSRSRSRQNARPVSQDSQLSGMETLEPVMNELLISEVTEETRGIEDPLGGHH</sequence>
<feature type="region of interest" description="Disordered" evidence="1">
    <location>
        <begin position="608"/>
        <end position="659"/>
    </location>
</feature>
<name>A0AAN6WZC6_9PEZI</name>
<feature type="compositionally biased region" description="Basic residues" evidence="1">
    <location>
        <begin position="799"/>
        <end position="809"/>
    </location>
</feature>
<keyword evidence="3" id="KW-1185">Reference proteome</keyword>
<feature type="compositionally biased region" description="Polar residues" evidence="1">
    <location>
        <begin position="306"/>
        <end position="315"/>
    </location>
</feature>
<comment type="caution">
    <text evidence="2">The sequence shown here is derived from an EMBL/GenBank/DDBJ whole genome shotgun (WGS) entry which is preliminary data.</text>
</comment>
<feature type="region of interest" description="Disordered" evidence="1">
    <location>
        <begin position="729"/>
        <end position="829"/>
    </location>
</feature>
<evidence type="ECO:0000313" key="2">
    <source>
        <dbReference type="EMBL" id="KAK4189242.1"/>
    </source>
</evidence>
<feature type="region of interest" description="Disordered" evidence="1">
    <location>
        <begin position="410"/>
        <end position="529"/>
    </location>
</feature>
<accession>A0AAN6WZC6</accession>
<proteinExistence type="predicted"/>
<feature type="compositionally biased region" description="Polar residues" evidence="1">
    <location>
        <begin position="495"/>
        <end position="509"/>
    </location>
</feature>